<feature type="domain" description="Glycosyl transferase family 1" evidence="1">
    <location>
        <begin position="159"/>
        <end position="317"/>
    </location>
</feature>
<evidence type="ECO:0000313" key="2">
    <source>
        <dbReference type="EMBL" id="GGC27307.1"/>
    </source>
</evidence>
<name>A0ABQ1LNN0_9BACT</name>
<sequence>MKILFTGKSDFQYNRVKVLTEGLKKLDNVELLFYPIINRKKFNKEKFLELEKKVDFIYIPPFRHRDVSFIRKIASKPLVFDPLISKYLTKDDYGHFWKLPFKYLLDKIPFCKADILLSDTEQHKIYFSRKFNIPEEKIAALHIGVDTSKFNISEYKKDSSQPFVVGFYGSFVPLQGTDKIIETANILKDRKDVEFQIIGDGYDFKKAESLAKKWGLTNIRFLGSVEYNALSVLINQFDICLGIFGDSKKADYVIPNKIYHYASIGKCIITKSSEGISELFTDNENIVLSTIEPSNIAEKILALKSDDNKRKKIGENSFRLITEKYNEVEIAKKFVSILKEYQKSHS</sequence>
<dbReference type="SUPFAM" id="SSF53756">
    <property type="entry name" value="UDP-Glycosyltransferase/glycogen phosphorylase"/>
    <property type="match status" value="1"/>
</dbReference>
<dbReference type="PANTHER" id="PTHR12526:SF638">
    <property type="entry name" value="SPORE COAT PROTEIN SA"/>
    <property type="match status" value="1"/>
</dbReference>
<evidence type="ECO:0000313" key="3">
    <source>
        <dbReference type="Proteomes" id="UP000636010"/>
    </source>
</evidence>
<protein>
    <recommendedName>
        <fullName evidence="1">Glycosyl transferase family 1 domain-containing protein</fullName>
    </recommendedName>
</protein>
<comment type="caution">
    <text evidence="2">The sequence shown here is derived from an EMBL/GenBank/DDBJ whole genome shotgun (WGS) entry which is preliminary data.</text>
</comment>
<dbReference type="InterPro" id="IPR001296">
    <property type="entry name" value="Glyco_trans_1"/>
</dbReference>
<accession>A0ABQ1LNN0</accession>
<reference evidence="3" key="1">
    <citation type="journal article" date="2019" name="Int. J. Syst. Evol. Microbiol.">
        <title>The Global Catalogue of Microorganisms (GCM) 10K type strain sequencing project: providing services to taxonomists for standard genome sequencing and annotation.</title>
        <authorList>
            <consortium name="The Broad Institute Genomics Platform"/>
            <consortium name="The Broad Institute Genome Sequencing Center for Infectious Disease"/>
            <person name="Wu L."/>
            <person name="Ma J."/>
        </authorList>
    </citation>
    <scope>NUCLEOTIDE SEQUENCE [LARGE SCALE GENOMIC DNA]</scope>
    <source>
        <strain evidence="3">CGMCC 1.10832</strain>
    </source>
</reference>
<proteinExistence type="predicted"/>
<evidence type="ECO:0000259" key="1">
    <source>
        <dbReference type="Pfam" id="PF00534"/>
    </source>
</evidence>
<dbReference type="Gene3D" id="3.40.50.2000">
    <property type="entry name" value="Glycogen Phosphorylase B"/>
    <property type="match status" value="2"/>
</dbReference>
<dbReference type="PANTHER" id="PTHR12526">
    <property type="entry name" value="GLYCOSYLTRANSFERASE"/>
    <property type="match status" value="1"/>
</dbReference>
<organism evidence="2 3">
    <name type="scientific">Marivirga lumbricoides</name>
    <dbReference type="NCBI Taxonomy" id="1046115"/>
    <lineage>
        <taxon>Bacteria</taxon>
        <taxon>Pseudomonadati</taxon>
        <taxon>Bacteroidota</taxon>
        <taxon>Cytophagia</taxon>
        <taxon>Cytophagales</taxon>
        <taxon>Marivirgaceae</taxon>
        <taxon>Marivirga</taxon>
    </lineage>
</organism>
<dbReference type="Pfam" id="PF00534">
    <property type="entry name" value="Glycos_transf_1"/>
    <property type="match status" value="1"/>
</dbReference>
<dbReference type="RefSeq" id="WP_188461035.1">
    <property type="nucleotide sequence ID" value="NZ_BAABHU010000003.1"/>
</dbReference>
<keyword evidence="3" id="KW-1185">Reference proteome</keyword>
<dbReference type="EMBL" id="BMEC01000003">
    <property type="protein sequence ID" value="GGC27307.1"/>
    <property type="molecule type" value="Genomic_DNA"/>
</dbReference>
<gene>
    <name evidence="2" type="ORF">GCM10011506_10930</name>
</gene>
<dbReference type="Proteomes" id="UP000636010">
    <property type="component" value="Unassembled WGS sequence"/>
</dbReference>